<protein>
    <submittedName>
        <fullName evidence="1">Uncharacterized protein</fullName>
    </submittedName>
</protein>
<feature type="non-terminal residue" evidence="1">
    <location>
        <position position="1"/>
    </location>
</feature>
<keyword evidence="2" id="KW-1185">Reference proteome</keyword>
<evidence type="ECO:0000313" key="1">
    <source>
        <dbReference type="EMBL" id="CAH0373679.1"/>
    </source>
</evidence>
<comment type="caution">
    <text evidence="1">The sequence shown here is derived from an EMBL/GenBank/DDBJ whole genome shotgun (WGS) entry which is preliminary data.</text>
</comment>
<proteinExistence type="predicted"/>
<dbReference type="AlphaFoldDB" id="A0A8J2SUZ2"/>
<feature type="non-terminal residue" evidence="1">
    <location>
        <position position="112"/>
    </location>
</feature>
<gene>
    <name evidence="1" type="ORF">PECAL_4P09060</name>
</gene>
<dbReference type="EMBL" id="CAKKNE010000004">
    <property type="protein sequence ID" value="CAH0373679.1"/>
    <property type="molecule type" value="Genomic_DNA"/>
</dbReference>
<accession>A0A8J2SUZ2</accession>
<dbReference type="Proteomes" id="UP000789595">
    <property type="component" value="Unassembled WGS sequence"/>
</dbReference>
<sequence length="112" mass="10381">LVVSDEVIKLGSASDVSVAAGEVEGVNAAGGALILEAGSGDELQGGGGDMSFSAGSGAGYRFVEKNGVAGTVQVAGGAAREGTGGGLTFLGGASSTGTGGAVALITGYSQQG</sequence>
<name>A0A8J2SUZ2_9STRA</name>
<reference evidence="1" key="1">
    <citation type="submission" date="2021-11" db="EMBL/GenBank/DDBJ databases">
        <authorList>
            <consortium name="Genoscope - CEA"/>
            <person name="William W."/>
        </authorList>
    </citation>
    <scope>NUCLEOTIDE SEQUENCE</scope>
</reference>
<organism evidence="1 2">
    <name type="scientific">Pelagomonas calceolata</name>
    <dbReference type="NCBI Taxonomy" id="35677"/>
    <lineage>
        <taxon>Eukaryota</taxon>
        <taxon>Sar</taxon>
        <taxon>Stramenopiles</taxon>
        <taxon>Ochrophyta</taxon>
        <taxon>Pelagophyceae</taxon>
        <taxon>Pelagomonadales</taxon>
        <taxon>Pelagomonadaceae</taxon>
        <taxon>Pelagomonas</taxon>
    </lineage>
</organism>
<evidence type="ECO:0000313" key="2">
    <source>
        <dbReference type="Proteomes" id="UP000789595"/>
    </source>
</evidence>